<accession>A0A4C1WB28</accession>
<dbReference type="Proteomes" id="UP000299102">
    <property type="component" value="Unassembled WGS sequence"/>
</dbReference>
<dbReference type="AlphaFoldDB" id="A0A4C1WB28"/>
<comment type="caution">
    <text evidence="1">The sequence shown here is derived from an EMBL/GenBank/DDBJ whole genome shotgun (WGS) entry which is preliminary data.</text>
</comment>
<keyword evidence="2" id="KW-1185">Reference proteome</keyword>
<proteinExistence type="predicted"/>
<dbReference type="EMBL" id="BGZK01000500">
    <property type="protein sequence ID" value="GBP47357.1"/>
    <property type="molecule type" value="Genomic_DNA"/>
</dbReference>
<evidence type="ECO:0000313" key="1">
    <source>
        <dbReference type="EMBL" id="GBP47357.1"/>
    </source>
</evidence>
<reference evidence="1 2" key="1">
    <citation type="journal article" date="2019" name="Commun. Biol.">
        <title>The bagworm genome reveals a unique fibroin gene that provides high tensile strength.</title>
        <authorList>
            <person name="Kono N."/>
            <person name="Nakamura H."/>
            <person name="Ohtoshi R."/>
            <person name="Tomita M."/>
            <person name="Numata K."/>
            <person name="Arakawa K."/>
        </authorList>
    </citation>
    <scope>NUCLEOTIDE SEQUENCE [LARGE SCALE GENOMIC DNA]</scope>
</reference>
<evidence type="ECO:0000313" key="2">
    <source>
        <dbReference type="Proteomes" id="UP000299102"/>
    </source>
</evidence>
<name>A0A4C1WB28_EUMVA</name>
<gene>
    <name evidence="1" type="ORF">EVAR_38958_1</name>
</gene>
<organism evidence="1 2">
    <name type="scientific">Eumeta variegata</name>
    <name type="common">Bagworm moth</name>
    <name type="synonym">Eumeta japonica</name>
    <dbReference type="NCBI Taxonomy" id="151549"/>
    <lineage>
        <taxon>Eukaryota</taxon>
        <taxon>Metazoa</taxon>
        <taxon>Ecdysozoa</taxon>
        <taxon>Arthropoda</taxon>
        <taxon>Hexapoda</taxon>
        <taxon>Insecta</taxon>
        <taxon>Pterygota</taxon>
        <taxon>Neoptera</taxon>
        <taxon>Endopterygota</taxon>
        <taxon>Lepidoptera</taxon>
        <taxon>Glossata</taxon>
        <taxon>Ditrysia</taxon>
        <taxon>Tineoidea</taxon>
        <taxon>Psychidae</taxon>
        <taxon>Oiketicinae</taxon>
        <taxon>Eumeta</taxon>
    </lineage>
</organism>
<protein>
    <submittedName>
        <fullName evidence="1">Uncharacterized protein</fullName>
    </submittedName>
</protein>
<sequence>MRHYNATIFIRLAVVLSVYEERKKEQNETTLVFLHRFARSDHKMNYIINYIEQYLCMHNPPDLVIDPNSVLLVNSNPSPAQDYYPDIILDFSIDSAFDLHPYHALVSNLNLALSSKTDIA</sequence>